<dbReference type="InterPro" id="IPR036915">
    <property type="entry name" value="Cyclin-like_sf"/>
</dbReference>
<feature type="domain" description="Cyclin C-terminal" evidence="3">
    <location>
        <begin position="214"/>
        <end position="308"/>
    </location>
</feature>
<dbReference type="Proteomes" id="UP000245783">
    <property type="component" value="Unassembled WGS sequence"/>
</dbReference>
<evidence type="ECO:0000259" key="3">
    <source>
        <dbReference type="Pfam" id="PF16899"/>
    </source>
</evidence>
<dbReference type="STRING" id="1522189.A0A316W2C7"/>
<dbReference type="GO" id="GO:0016538">
    <property type="term" value="F:cyclin-dependent protein serine/threonine kinase regulator activity"/>
    <property type="evidence" value="ECO:0007669"/>
    <property type="project" value="InterPro"/>
</dbReference>
<gene>
    <name evidence="4" type="ORF">IE81DRAFT_45057</name>
</gene>
<dbReference type="InterPro" id="IPR043198">
    <property type="entry name" value="Cyclin/Ssn8"/>
</dbReference>
<evidence type="ECO:0000256" key="1">
    <source>
        <dbReference type="ARBA" id="ARBA00023127"/>
    </source>
</evidence>
<keyword evidence="5" id="KW-1185">Reference proteome</keyword>
<feature type="compositionally biased region" description="Polar residues" evidence="2">
    <location>
        <begin position="320"/>
        <end position="340"/>
    </location>
</feature>
<dbReference type="InterPro" id="IPR031658">
    <property type="entry name" value="Cyclin_C_2"/>
</dbReference>
<keyword evidence="1" id="KW-0195">Cyclin</keyword>
<feature type="region of interest" description="Disordered" evidence="2">
    <location>
        <begin position="1"/>
        <end position="44"/>
    </location>
</feature>
<dbReference type="GO" id="GO:0006357">
    <property type="term" value="P:regulation of transcription by RNA polymerase II"/>
    <property type="evidence" value="ECO:0007669"/>
    <property type="project" value="InterPro"/>
</dbReference>
<dbReference type="CDD" id="cd20524">
    <property type="entry name" value="CYCLIN_CCNH_rpt1"/>
    <property type="match status" value="1"/>
</dbReference>
<dbReference type="RefSeq" id="XP_025371207.1">
    <property type="nucleotide sequence ID" value="XM_025517356.1"/>
</dbReference>
<dbReference type="Pfam" id="PF16899">
    <property type="entry name" value="Cyclin_C_2"/>
    <property type="match status" value="1"/>
</dbReference>
<evidence type="ECO:0000256" key="2">
    <source>
        <dbReference type="SAM" id="MobiDB-lite"/>
    </source>
</evidence>
<evidence type="ECO:0000313" key="5">
    <source>
        <dbReference type="Proteomes" id="UP000245783"/>
    </source>
</evidence>
<dbReference type="CDD" id="cd20525">
    <property type="entry name" value="CYCLIN_CCNH_rpt2"/>
    <property type="match status" value="1"/>
</dbReference>
<dbReference type="PANTHER" id="PTHR10026">
    <property type="entry name" value="CYCLIN"/>
    <property type="match status" value="1"/>
</dbReference>
<organism evidence="4 5">
    <name type="scientific">Ceraceosorus guamensis</name>
    <dbReference type="NCBI Taxonomy" id="1522189"/>
    <lineage>
        <taxon>Eukaryota</taxon>
        <taxon>Fungi</taxon>
        <taxon>Dikarya</taxon>
        <taxon>Basidiomycota</taxon>
        <taxon>Ustilaginomycotina</taxon>
        <taxon>Exobasidiomycetes</taxon>
        <taxon>Ceraceosorales</taxon>
        <taxon>Ceraceosoraceae</taxon>
        <taxon>Ceraceosorus</taxon>
    </lineage>
</organism>
<reference evidence="4 5" key="1">
    <citation type="journal article" date="2018" name="Mol. Biol. Evol.">
        <title>Broad Genomic Sampling Reveals a Smut Pathogenic Ancestry of the Fungal Clade Ustilaginomycotina.</title>
        <authorList>
            <person name="Kijpornyongpan T."/>
            <person name="Mondo S.J."/>
            <person name="Barry K."/>
            <person name="Sandor L."/>
            <person name="Lee J."/>
            <person name="Lipzen A."/>
            <person name="Pangilinan J."/>
            <person name="LaButti K."/>
            <person name="Hainaut M."/>
            <person name="Henrissat B."/>
            <person name="Grigoriev I.V."/>
            <person name="Spatafora J.W."/>
            <person name="Aime M.C."/>
        </authorList>
    </citation>
    <scope>NUCLEOTIDE SEQUENCE [LARGE SCALE GENOMIC DNA]</scope>
    <source>
        <strain evidence="4 5">MCA 4658</strain>
    </source>
</reference>
<name>A0A316W2C7_9BASI</name>
<dbReference type="AlphaFoldDB" id="A0A316W2C7"/>
<feature type="compositionally biased region" description="Basic and acidic residues" evidence="2">
    <location>
        <begin position="302"/>
        <end position="315"/>
    </location>
</feature>
<accession>A0A316W2C7</accession>
<protein>
    <recommendedName>
        <fullName evidence="3">Cyclin C-terminal domain-containing protein</fullName>
    </recommendedName>
</protein>
<dbReference type="FunCoup" id="A0A316W2C7">
    <property type="interactions" value="563"/>
</dbReference>
<feature type="region of interest" description="Disordered" evidence="2">
    <location>
        <begin position="374"/>
        <end position="398"/>
    </location>
</feature>
<dbReference type="SUPFAM" id="SSF47954">
    <property type="entry name" value="Cyclin-like"/>
    <property type="match status" value="2"/>
</dbReference>
<dbReference type="InParanoid" id="A0A316W2C7"/>
<feature type="region of interest" description="Disordered" evidence="2">
    <location>
        <begin position="302"/>
        <end position="345"/>
    </location>
</feature>
<dbReference type="GeneID" id="37039226"/>
<dbReference type="EMBL" id="KZ819364">
    <property type="protein sequence ID" value="PWN44047.1"/>
    <property type="molecule type" value="Genomic_DNA"/>
</dbReference>
<proteinExistence type="predicted"/>
<dbReference type="Gene3D" id="1.10.472.10">
    <property type="entry name" value="Cyclin-like"/>
    <property type="match status" value="2"/>
</dbReference>
<evidence type="ECO:0000313" key="4">
    <source>
        <dbReference type="EMBL" id="PWN44047.1"/>
    </source>
</evidence>
<dbReference type="OrthoDB" id="340962at2759"/>
<sequence length="422" mass="46508">MPSPHPAANGHSESQSVAGPSDLSRAARASHEDERPRPIYTQTSQYRHWNMSPSALAEQKEKEWHASRKRVQESWEREMGLAGTLPEEVRLRAPEVWPDAAELDTMVRFYLGKLRGLVGVFGLPDLVEETASTYLKRFFVKRCALEWSVKDIMLTCLYLSLKSTSHTVPLSYFATKIAGKAPGKDAVKEMEQTIRGLEFGVADAIGWELSVHGPGRALRGLVYDMQSLQPSPLSTLHALLPRAQSLLWSARLTDLELLYPPSQIALACLMGSASSSSANAQTEQQDEAAKLVNRWLQDKYERGEREHQRRQEEYQKIQAKASSNKEGSNSALADTGSSEASDAPKAPFDQTIEELQSSLRKILGVIVAQEALSKEMSMPASAEEDESATGGKAPSRELVEVKRIDALLKASADPAKRPGSAR</sequence>